<sequence length="723" mass="78423">MPASPLRATQSPRQSMATASHPPPRNAPRKSAVRATPQVFASPSQVLADPSEGTAAFADDHTRKKRRVTFSRRQELTDYDREEPTVNIGRASEMPMPDTPSSTSNLTQSSIESESMSMDMSMTGVFNAPAPPQRTQPMPGSSSTGAFGSYRLSSPRRPSSGRVSNLSRVTSEEDEDSESESGSEEDESMSLDMSMTNVQNVRARTSLPRPPSAPASPSSVGSQSRMSMASPVRQPHSTSTSPARQARLSLASPSRQRVITADQLLDEEEDAINNSIRHDRSRSVASPRGSFNQSMQRPDEEPDFSDDDSEADVEKSIAVQENSAMELTDVHSDPAPPVVSRAELEKTLRETAAAESKNKHMREDWLPKLRALHAELKAKAEKEKARTEAIRSCDPDELANLHQAIEEQSAILSEFRQKKQRSADHLQRIQSRLDEVLVQKQNLLDAISAAREVYQSIQGCTRGEAARLLQEAGNVQKLHLWTAIHLPAATGKSQTSSGRVELLYDSALLLQAELVESGLHAARPSIVGGRFHAAGKMPALKNARVKLCKPEAAGPIQLFAIDVLDEVVQQLTSAACPATEVLRTISNLWLRQAQLQAEVDMLQARWPTTVTRTSAAASWNGLTLSTSLLLKRQRAKIRFVVGCSAAMLLGGAEGEEVAASSGLLEGQAGWEAHPTLVERVYGNVNAEAMAALASDSLERAGNKVGASARLVHTCEEMLAVFDA</sequence>
<protein>
    <recommendedName>
        <fullName evidence="3">Knl1 C-terminal RWD domain-containing protein</fullName>
    </recommendedName>
</protein>
<dbReference type="EMBL" id="JAPDMQ010000166">
    <property type="protein sequence ID" value="KAK0532173.1"/>
    <property type="molecule type" value="Genomic_DNA"/>
</dbReference>
<dbReference type="PANTHER" id="PTHR28260">
    <property type="entry name" value="SPINDLE POLE BODY COMPONENT SPC105"/>
    <property type="match status" value="1"/>
</dbReference>
<feature type="domain" description="Knl1 C-terminal RWD" evidence="3">
    <location>
        <begin position="425"/>
        <end position="595"/>
    </location>
</feature>
<dbReference type="Proteomes" id="UP001176521">
    <property type="component" value="Unassembled WGS sequence"/>
</dbReference>
<dbReference type="GO" id="GO:0000776">
    <property type="term" value="C:kinetochore"/>
    <property type="evidence" value="ECO:0007669"/>
    <property type="project" value="TreeGrafter"/>
</dbReference>
<dbReference type="AlphaFoldDB" id="A0AAN6GCX7"/>
<name>A0AAN6GCX7_9BASI</name>
<keyword evidence="5" id="KW-1185">Reference proteome</keyword>
<dbReference type="GO" id="GO:1990758">
    <property type="term" value="P:mitotic sister chromatid biorientation"/>
    <property type="evidence" value="ECO:0007669"/>
    <property type="project" value="TreeGrafter"/>
</dbReference>
<evidence type="ECO:0000259" key="3">
    <source>
        <dbReference type="Pfam" id="PF18210"/>
    </source>
</evidence>
<dbReference type="InterPro" id="IPR033338">
    <property type="entry name" value="Spc105/Spc7"/>
</dbReference>
<gene>
    <name evidence="4" type="ORF">OC842_003367</name>
</gene>
<evidence type="ECO:0000256" key="1">
    <source>
        <dbReference type="SAM" id="Coils"/>
    </source>
</evidence>
<keyword evidence="1" id="KW-0175">Coiled coil</keyword>
<feature type="compositionally biased region" description="Polar residues" evidence="2">
    <location>
        <begin position="135"/>
        <end position="146"/>
    </location>
</feature>
<dbReference type="PANTHER" id="PTHR28260:SF1">
    <property type="entry name" value="SPINDLE POLE BODY COMPONENT SPC105"/>
    <property type="match status" value="1"/>
</dbReference>
<evidence type="ECO:0000313" key="5">
    <source>
        <dbReference type="Proteomes" id="UP001176521"/>
    </source>
</evidence>
<feature type="compositionally biased region" description="Low complexity" evidence="2">
    <location>
        <begin position="109"/>
        <end position="122"/>
    </location>
</feature>
<dbReference type="GO" id="GO:0007094">
    <property type="term" value="P:mitotic spindle assembly checkpoint signaling"/>
    <property type="evidence" value="ECO:0007669"/>
    <property type="project" value="TreeGrafter"/>
</dbReference>
<feature type="region of interest" description="Disordered" evidence="2">
    <location>
        <begin position="1"/>
        <end position="337"/>
    </location>
</feature>
<feature type="compositionally biased region" description="Acidic residues" evidence="2">
    <location>
        <begin position="172"/>
        <end position="189"/>
    </location>
</feature>
<evidence type="ECO:0000256" key="2">
    <source>
        <dbReference type="SAM" id="MobiDB-lite"/>
    </source>
</evidence>
<feature type="coiled-coil region" evidence="1">
    <location>
        <begin position="344"/>
        <end position="446"/>
    </location>
</feature>
<accession>A0AAN6GCX7</accession>
<dbReference type="Pfam" id="PF18210">
    <property type="entry name" value="Knl1_RWD_C"/>
    <property type="match status" value="1"/>
</dbReference>
<organism evidence="4 5">
    <name type="scientific">Tilletia horrida</name>
    <dbReference type="NCBI Taxonomy" id="155126"/>
    <lineage>
        <taxon>Eukaryota</taxon>
        <taxon>Fungi</taxon>
        <taxon>Dikarya</taxon>
        <taxon>Basidiomycota</taxon>
        <taxon>Ustilaginomycotina</taxon>
        <taxon>Exobasidiomycetes</taxon>
        <taxon>Tilletiales</taxon>
        <taxon>Tilletiaceae</taxon>
        <taxon>Tilletia</taxon>
    </lineage>
</organism>
<comment type="caution">
    <text evidence="4">The sequence shown here is derived from an EMBL/GenBank/DDBJ whole genome shotgun (WGS) entry which is preliminary data.</text>
</comment>
<feature type="compositionally biased region" description="Low complexity" evidence="2">
    <location>
        <begin position="148"/>
        <end position="164"/>
    </location>
</feature>
<feature type="compositionally biased region" description="Polar residues" evidence="2">
    <location>
        <begin position="99"/>
        <end position="108"/>
    </location>
</feature>
<dbReference type="InterPro" id="IPR040850">
    <property type="entry name" value="Knl1_RWD_C"/>
</dbReference>
<feature type="compositionally biased region" description="Acidic residues" evidence="2">
    <location>
        <begin position="300"/>
        <end position="311"/>
    </location>
</feature>
<feature type="compositionally biased region" description="Basic and acidic residues" evidence="2">
    <location>
        <begin position="72"/>
        <end position="84"/>
    </location>
</feature>
<reference evidence="4" key="1">
    <citation type="journal article" date="2023" name="PhytoFront">
        <title>Draft Genome Resources of Seven Strains of Tilletia horrida, Causal Agent of Kernel Smut of Rice.</title>
        <authorList>
            <person name="Khanal S."/>
            <person name="Antony Babu S."/>
            <person name="Zhou X.G."/>
        </authorList>
    </citation>
    <scope>NUCLEOTIDE SEQUENCE</scope>
    <source>
        <strain evidence="4">TX3</strain>
    </source>
</reference>
<feature type="compositionally biased region" description="Polar residues" evidence="2">
    <location>
        <begin position="7"/>
        <end position="18"/>
    </location>
</feature>
<dbReference type="GO" id="GO:0034501">
    <property type="term" value="P:protein localization to kinetochore"/>
    <property type="evidence" value="ECO:0007669"/>
    <property type="project" value="TreeGrafter"/>
</dbReference>
<proteinExistence type="predicted"/>
<evidence type="ECO:0000313" key="4">
    <source>
        <dbReference type="EMBL" id="KAK0532173.1"/>
    </source>
</evidence>